<feature type="compositionally biased region" description="Low complexity" evidence="1">
    <location>
        <begin position="143"/>
        <end position="159"/>
    </location>
</feature>
<evidence type="ECO:0000256" key="1">
    <source>
        <dbReference type="SAM" id="MobiDB-lite"/>
    </source>
</evidence>
<gene>
    <name evidence="3" type="ORF">H2204_011364</name>
</gene>
<organism evidence="3">
    <name type="scientific">Knufia peltigerae</name>
    <dbReference type="NCBI Taxonomy" id="1002370"/>
    <lineage>
        <taxon>Eukaryota</taxon>
        <taxon>Fungi</taxon>
        <taxon>Dikarya</taxon>
        <taxon>Ascomycota</taxon>
        <taxon>Pezizomycotina</taxon>
        <taxon>Eurotiomycetes</taxon>
        <taxon>Chaetothyriomycetidae</taxon>
        <taxon>Chaetothyriales</taxon>
        <taxon>Trichomeriaceae</taxon>
        <taxon>Knufia</taxon>
    </lineage>
</organism>
<dbReference type="InterPro" id="IPR046519">
    <property type="entry name" value="X-Tfes_XVIPCD"/>
</dbReference>
<feature type="domain" description="X-Tfes XVIPCD" evidence="2">
    <location>
        <begin position="357"/>
        <end position="455"/>
    </location>
</feature>
<proteinExistence type="predicted"/>
<dbReference type="AlphaFoldDB" id="A0AA39CRX3"/>
<comment type="caution">
    <text evidence="3">The sequence shown here is derived from an EMBL/GenBank/DDBJ whole genome shotgun (WGS) entry which is preliminary data.</text>
</comment>
<sequence>MERFKYDIERLAGVRFDDVDALNEQLHTHLGAPTRQGLRDERTAERGRLGDLEVRNITLRSVPDDPAHAKLTFDVAPPSILLEEIIWEDSTLYPPHPDAPGSRPYWSAKVNVTADPLSLRRSRAMERTEEVGLPQSQEGGRPGAARRPASPSADPSLAPLLAKSPTLRAGLAQAERDDLDNVWGQAGMGTYLVPREKIVIDENAIGQGSRIARSLSHEVGHHLFTEGPDRTSKQSYVNSMLRGEAAATLSNVQVQREIVAAGGPDIGVSGTGNRPQQYGAIAAELQAGRINRSQALDQIAEVFKTELPPSQRQRRRRPEPELDAERTAVAERVGTPADDSPSLHRVPSSTAELGDADRALHMQIRAGVERLDTEHGKPWDESSQRMSASLLVLAKEQGLSRVDHVVLNNPTESLARGERVFIVEGAMDDPAHRRGHMNTMDALRAPEAESLHRADALTQSQAAILELQPAQHVQTQDGPSILR</sequence>
<accession>A0AA39CRX3</accession>
<dbReference type="EMBL" id="JAPDRN010000104">
    <property type="protein sequence ID" value="KAJ9622884.1"/>
    <property type="molecule type" value="Genomic_DNA"/>
</dbReference>
<evidence type="ECO:0000313" key="3">
    <source>
        <dbReference type="EMBL" id="KAJ9622884.1"/>
    </source>
</evidence>
<protein>
    <recommendedName>
        <fullName evidence="2">X-Tfes XVIPCD domain-containing protein</fullName>
    </recommendedName>
</protein>
<reference evidence="3" key="1">
    <citation type="submission" date="2022-10" db="EMBL/GenBank/DDBJ databases">
        <title>Culturing micro-colonial fungi from biological soil crusts in the Mojave desert and describing Neophaeococcomyces mojavensis, and introducing the new genera and species Taxawa tesnikishii.</title>
        <authorList>
            <person name="Kurbessoian T."/>
            <person name="Stajich J.E."/>
        </authorList>
    </citation>
    <scope>NUCLEOTIDE SEQUENCE</scope>
    <source>
        <strain evidence="3">TK_35</strain>
    </source>
</reference>
<name>A0AA39CRX3_9EURO</name>
<dbReference type="Pfam" id="PF20410">
    <property type="entry name" value="X-Tfes_XVIPCD"/>
    <property type="match status" value="1"/>
</dbReference>
<feature type="region of interest" description="Disordered" evidence="1">
    <location>
        <begin position="117"/>
        <end position="159"/>
    </location>
</feature>
<feature type="region of interest" description="Disordered" evidence="1">
    <location>
        <begin position="304"/>
        <end position="350"/>
    </location>
</feature>
<evidence type="ECO:0000259" key="2">
    <source>
        <dbReference type="Pfam" id="PF20410"/>
    </source>
</evidence>
<feature type="compositionally biased region" description="Basic and acidic residues" evidence="1">
    <location>
        <begin position="318"/>
        <end position="329"/>
    </location>
</feature>